<sequence length="72" mass="7777">MVKAAVDTKRTLMSKKDNIRNACVIAPSDHDKAILMDSLMAAAGTANEAPSDFRLTRAGALAQEVLKQKTFE</sequence>
<reference evidence="1" key="2">
    <citation type="submission" date="2015-07" db="EMBL/GenBank/DDBJ databases">
        <authorList>
            <person name="Noorani M."/>
        </authorList>
    </citation>
    <scope>NUCLEOTIDE SEQUENCE</scope>
    <source>
        <strain evidence="1">Yugu1</strain>
    </source>
</reference>
<evidence type="ECO:0000313" key="1">
    <source>
        <dbReference type="EMBL" id="RCV05898.1"/>
    </source>
</evidence>
<dbReference type="Proteomes" id="UP000004995">
    <property type="component" value="Unassembled WGS sequence"/>
</dbReference>
<keyword evidence="3" id="KW-1185">Reference proteome</keyword>
<proteinExistence type="predicted"/>
<accession>K3Z048</accession>
<gene>
    <name evidence="1" type="ORF">SETIT_1G119600v2</name>
</gene>
<dbReference type="STRING" id="4555.K3Z048"/>
<dbReference type="EMBL" id="AGNK02000163">
    <property type="status" value="NOT_ANNOTATED_CDS"/>
    <property type="molecule type" value="Genomic_DNA"/>
</dbReference>
<organism evidence="1">
    <name type="scientific">Setaria italica</name>
    <name type="common">Foxtail millet</name>
    <name type="synonym">Panicum italicum</name>
    <dbReference type="NCBI Taxonomy" id="4555"/>
    <lineage>
        <taxon>Eukaryota</taxon>
        <taxon>Viridiplantae</taxon>
        <taxon>Streptophyta</taxon>
        <taxon>Embryophyta</taxon>
        <taxon>Tracheophyta</taxon>
        <taxon>Spermatophyta</taxon>
        <taxon>Magnoliopsida</taxon>
        <taxon>Liliopsida</taxon>
        <taxon>Poales</taxon>
        <taxon>Poaceae</taxon>
        <taxon>PACMAD clade</taxon>
        <taxon>Panicoideae</taxon>
        <taxon>Panicodae</taxon>
        <taxon>Paniceae</taxon>
        <taxon>Cenchrinae</taxon>
        <taxon>Setaria</taxon>
    </lineage>
</organism>
<name>K3Z048_SETIT</name>
<dbReference type="InterPro" id="IPR027417">
    <property type="entry name" value="P-loop_NTPase"/>
</dbReference>
<dbReference type="HOGENOM" id="CLU_2726999_0_0_1"/>
<evidence type="ECO:0000313" key="2">
    <source>
        <dbReference type="EnsemblPlants" id="KQL29110"/>
    </source>
</evidence>
<dbReference type="Gramene" id="KQL29110">
    <property type="protein sequence ID" value="KQL29110"/>
    <property type="gene ID" value="SETIT_019909mg"/>
</dbReference>
<reference evidence="2" key="3">
    <citation type="submission" date="2018-08" db="UniProtKB">
        <authorList>
            <consortium name="EnsemblPlants"/>
        </authorList>
    </citation>
    <scope>IDENTIFICATION</scope>
    <source>
        <strain evidence="2">Yugu1</strain>
    </source>
</reference>
<protein>
    <submittedName>
        <fullName evidence="1 2">Uncharacterized protein</fullName>
    </submittedName>
</protein>
<dbReference type="AlphaFoldDB" id="K3Z048"/>
<dbReference type="Gene3D" id="3.40.50.300">
    <property type="entry name" value="P-loop containing nucleotide triphosphate hydrolases"/>
    <property type="match status" value="1"/>
</dbReference>
<reference evidence="1 3" key="1">
    <citation type="journal article" date="2012" name="Nat. Biotechnol.">
        <title>Reference genome sequence of the model plant Setaria.</title>
        <authorList>
            <person name="Bennetzen J.L."/>
            <person name="Schmutz J."/>
            <person name="Wang H."/>
            <person name="Percifield R."/>
            <person name="Hawkins J."/>
            <person name="Pontaroli A.C."/>
            <person name="Estep M."/>
            <person name="Feng L."/>
            <person name="Vaughn J.N."/>
            <person name="Grimwood J."/>
            <person name="Jenkins J."/>
            <person name="Barry K."/>
            <person name="Lindquist E."/>
            <person name="Hellsten U."/>
            <person name="Deshpande S."/>
            <person name="Wang X."/>
            <person name="Wu X."/>
            <person name="Mitros T."/>
            <person name="Triplett J."/>
            <person name="Yang X."/>
            <person name="Ye C.Y."/>
            <person name="Mauro-Herrera M."/>
            <person name="Wang L."/>
            <person name="Li P."/>
            <person name="Sharma M."/>
            <person name="Sharma R."/>
            <person name="Ronald P.C."/>
            <person name="Panaud O."/>
            <person name="Kellogg E.A."/>
            <person name="Brutnell T.P."/>
            <person name="Doust A.N."/>
            <person name="Tuskan G.A."/>
            <person name="Rokhsar D."/>
            <person name="Devos K.M."/>
        </authorList>
    </citation>
    <scope>NUCLEOTIDE SEQUENCE [LARGE SCALE GENOMIC DNA]</scope>
    <source>
        <strain evidence="3">cv. Yugu1</strain>
        <strain evidence="1">Yugu1</strain>
    </source>
</reference>
<dbReference type="EnsemblPlants" id="KQL29110">
    <property type="protein sequence ID" value="KQL29110"/>
    <property type="gene ID" value="SETIT_019909mg"/>
</dbReference>
<evidence type="ECO:0000313" key="3">
    <source>
        <dbReference type="Proteomes" id="UP000004995"/>
    </source>
</evidence>
<dbReference type="EMBL" id="CM003528">
    <property type="protein sequence ID" value="RCV05898.1"/>
    <property type="molecule type" value="Genomic_DNA"/>
</dbReference>